<feature type="non-terminal residue" evidence="1">
    <location>
        <position position="1"/>
    </location>
</feature>
<name>A0A813JW63_POLGL</name>
<reference evidence="1" key="1">
    <citation type="submission" date="2021-02" db="EMBL/GenBank/DDBJ databases">
        <authorList>
            <person name="Dougan E. K."/>
            <person name="Rhodes N."/>
            <person name="Thang M."/>
            <person name="Chan C."/>
        </authorList>
    </citation>
    <scope>NUCLEOTIDE SEQUENCE</scope>
</reference>
<sequence>MDRPFSADRRDEALFRRAGMTVLESNADYGNRSQEEAAAAETELEELRRMVRLRACRCEGQLDALARQAMAAEEQRVISERVSHEMDAFREEMRLKEEAENERIRHLYRGLLGPGSQARETW</sequence>
<proteinExistence type="predicted"/>
<feature type="non-terminal residue" evidence="1">
    <location>
        <position position="122"/>
    </location>
</feature>
<protein>
    <submittedName>
        <fullName evidence="1">Uncharacterized protein</fullName>
    </submittedName>
</protein>
<comment type="caution">
    <text evidence="1">The sequence shown here is derived from an EMBL/GenBank/DDBJ whole genome shotgun (WGS) entry which is preliminary data.</text>
</comment>
<evidence type="ECO:0000313" key="1">
    <source>
        <dbReference type="EMBL" id="CAE8685997.1"/>
    </source>
</evidence>
<dbReference type="AlphaFoldDB" id="A0A813JW63"/>
<dbReference type="EMBL" id="CAJNNW010026516">
    <property type="protein sequence ID" value="CAE8685997.1"/>
    <property type="molecule type" value="Genomic_DNA"/>
</dbReference>
<organism evidence="1 2">
    <name type="scientific">Polarella glacialis</name>
    <name type="common">Dinoflagellate</name>
    <dbReference type="NCBI Taxonomy" id="89957"/>
    <lineage>
        <taxon>Eukaryota</taxon>
        <taxon>Sar</taxon>
        <taxon>Alveolata</taxon>
        <taxon>Dinophyceae</taxon>
        <taxon>Suessiales</taxon>
        <taxon>Suessiaceae</taxon>
        <taxon>Polarella</taxon>
    </lineage>
</organism>
<dbReference type="Proteomes" id="UP000626109">
    <property type="component" value="Unassembled WGS sequence"/>
</dbReference>
<accession>A0A813JW63</accession>
<gene>
    <name evidence="1" type="ORF">PGLA2088_LOCUS24761</name>
</gene>
<evidence type="ECO:0000313" key="2">
    <source>
        <dbReference type="Proteomes" id="UP000626109"/>
    </source>
</evidence>